<reference evidence="1" key="1">
    <citation type="submission" date="2022-01" db="EMBL/GenBank/DDBJ databases">
        <authorList>
            <person name="Jo J.-H."/>
            <person name="Im W.-T."/>
        </authorList>
    </citation>
    <scope>NUCLEOTIDE SEQUENCE</scope>
    <source>
        <strain evidence="1">I2-34</strain>
    </source>
</reference>
<evidence type="ECO:0000313" key="1">
    <source>
        <dbReference type="EMBL" id="MCG2621658.1"/>
    </source>
</evidence>
<keyword evidence="2" id="KW-1185">Reference proteome</keyword>
<sequence length="142" mass="14937">MNSNRELAEAITDALAGGALPVPLQALVAGTLMCARGGAPTRLGMAKVGGYSNGSSQTHYADLLAAIIDRLPAAVAAMADDVDPVPAARLAAEVRRRDETIAALRRQVRALARSREQVRRYALALHERLRAVEAQAGEEAIG</sequence>
<dbReference type="EMBL" id="JAKLTQ010000003">
    <property type="protein sequence ID" value="MCG2621658.1"/>
    <property type="molecule type" value="Genomic_DNA"/>
</dbReference>
<proteinExistence type="predicted"/>
<protein>
    <submittedName>
        <fullName evidence="1">Uncharacterized protein</fullName>
    </submittedName>
</protein>
<dbReference type="RefSeq" id="WP_237819085.1">
    <property type="nucleotide sequence ID" value="NZ_JAKLTQ010000003.1"/>
</dbReference>
<comment type="caution">
    <text evidence="1">The sequence shown here is derived from an EMBL/GenBank/DDBJ whole genome shotgun (WGS) entry which is preliminary data.</text>
</comment>
<organism evidence="1 2">
    <name type="scientific">Arthrobacter hankyongi</name>
    <dbReference type="NCBI Taxonomy" id="2904801"/>
    <lineage>
        <taxon>Bacteria</taxon>
        <taxon>Bacillati</taxon>
        <taxon>Actinomycetota</taxon>
        <taxon>Actinomycetes</taxon>
        <taxon>Micrococcales</taxon>
        <taxon>Micrococcaceae</taxon>
        <taxon>Arthrobacter</taxon>
    </lineage>
</organism>
<gene>
    <name evidence="1" type="ORF">LVY72_06980</name>
</gene>
<name>A0ABS9L509_9MICC</name>
<accession>A0ABS9L509</accession>
<dbReference type="Proteomes" id="UP001165368">
    <property type="component" value="Unassembled WGS sequence"/>
</dbReference>
<evidence type="ECO:0000313" key="2">
    <source>
        <dbReference type="Proteomes" id="UP001165368"/>
    </source>
</evidence>